<dbReference type="RefSeq" id="WP_210654351.1">
    <property type="nucleotide sequence ID" value="NZ_JAGKQQ010000001.1"/>
</dbReference>
<comment type="caution">
    <text evidence="1">The sequence shown here is derived from an EMBL/GenBank/DDBJ whole genome shotgun (WGS) entry which is preliminary data.</text>
</comment>
<dbReference type="PROSITE" id="PS51257">
    <property type="entry name" value="PROKAR_LIPOPROTEIN"/>
    <property type="match status" value="1"/>
</dbReference>
<proteinExistence type="predicted"/>
<evidence type="ECO:0000313" key="2">
    <source>
        <dbReference type="Proteomes" id="UP000676565"/>
    </source>
</evidence>
<protein>
    <recommendedName>
        <fullName evidence="3">Lipoprotein</fullName>
    </recommendedName>
</protein>
<evidence type="ECO:0000313" key="1">
    <source>
        <dbReference type="EMBL" id="MBP3956332.1"/>
    </source>
</evidence>
<dbReference type="EMBL" id="JAGKQQ010000001">
    <property type="protein sequence ID" value="MBP3956332.1"/>
    <property type="molecule type" value="Genomic_DNA"/>
</dbReference>
<evidence type="ECO:0008006" key="3">
    <source>
        <dbReference type="Google" id="ProtNLM"/>
    </source>
</evidence>
<sequence>MRAVLCGVLLVAVGCNVKREPAPAPDPIPGASEPPAAPVVAPAVDVPVPAAELLPFATSKLRTSYADLLYSYSGDSKKDELEGKRVHVKLQGGIYGIKMDKYSLILMSQDPGFVRPYIVCDLRADRGFKAGAIRDTPIVYVEGVLRGLIRFDSQPWAADWLSLREHNSLPNHFILIDDAILVMPPRELLP</sequence>
<gene>
    <name evidence="1" type="ORF">J8F10_13660</name>
</gene>
<organism evidence="1 2">
    <name type="scientific">Gemmata palustris</name>
    <dbReference type="NCBI Taxonomy" id="2822762"/>
    <lineage>
        <taxon>Bacteria</taxon>
        <taxon>Pseudomonadati</taxon>
        <taxon>Planctomycetota</taxon>
        <taxon>Planctomycetia</taxon>
        <taxon>Gemmatales</taxon>
        <taxon>Gemmataceae</taxon>
        <taxon>Gemmata</taxon>
    </lineage>
</organism>
<accession>A0ABS5BRG5</accession>
<dbReference type="Proteomes" id="UP000676565">
    <property type="component" value="Unassembled WGS sequence"/>
</dbReference>
<name>A0ABS5BRG5_9BACT</name>
<reference evidence="1 2" key="1">
    <citation type="submission" date="2021-04" db="EMBL/GenBank/DDBJ databases">
        <authorList>
            <person name="Ivanova A."/>
        </authorList>
    </citation>
    <scope>NUCLEOTIDE SEQUENCE [LARGE SCALE GENOMIC DNA]</scope>
    <source>
        <strain evidence="1 2">G18</strain>
    </source>
</reference>
<keyword evidence="2" id="KW-1185">Reference proteome</keyword>